<accession>A0AAV4NQS6</accession>
<dbReference type="EMBL" id="BPLR01003521">
    <property type="protein sequence ID" value="GIX85527.1"/>
    <property type="molecule type" value="Genomic_DNA"/>
</dbReference>
<sequence length="76" mass="8432">MQLSIKLMLQEPFQMLFYSGDVLASFFPAMPCIPSEGGLAYRVASLNGAEKGWRGTYCQDGDGHELGVEKRNRCTL</sequence>
<protein>
    <submittedName>
        <fullName evidence="1">Uncharacterized protein</fullName>
    </submittedName>
</protein>
<comment type="caution">
    <text evidence="1">The sequence shown here is derived from an EMBL/GenBank/DDBJ whole genome shotgun (WGS) entry which is preliminary data.</text>
</comment>
<evidence type="ECO:0000313" key="2">
    <source>
        <dbReference type="Proteomes" id="UP001054945"/>
    </source>
</evidence>
<gene>
    <name evidence="1" type="ORF">CEXT_21601</name>
</gene>
<organism evidence="1 2">
    <name type="scientific">Caerostris extrusa</name>
    <name type="common">Bark spider</name>
    <name type="synonym">Caerostris bankana</name>
    <dbReference type="NCBI Taxonomy" id="172846"/>
    <lineage>
        <taxon>Eukaryota</taxon>
        <taxon>Metazoa</taxon>
        <taxon>Ecdysozoa</taxon>
        <taxon>Arthropoda</taxon>
        <taxon>Chelicerata</taxon>
        <taxon>Arachnida</taxon>
        <taxon>Araneae</taxon>
        <taxon>Araneomorphae</taxon>
        <taxon>Entelegynae</taxon>
        <taxon>Araneoidea</taxon>
        <taxon>Araneidae</taxon>
        <taxon>Caerostris</taxon>
    </lineage>
</organism>
<dbReference type="Proteomes" id="UP001054945">
    <property type="component" value="Unassembled WGS sequence"/>
</dbReference>
<reference evidence="1 2" key="1">
    <citation type="submission" date="2021-06" db="EMBL/GenBank/DDBJ databases">
        <title>Caerostris extrusa draft genome.</title>
        <authorList>
            <person name="Kono N."/>
            <person name="Arakawa K."/>
        </authorList>
    </citation>
    <scope>NUCLEOTIDE SEQUENCE [LARGE SCALE GENOMIC DNA]</scope>
</reference>
<proteinExistence type="predicted"/>
<dbReference type="AlphaFoldDB" id="A0AAV4NQS6"/>
<name>A0AAV4NQS6_CAEEX</name>
<keyword evidence="2" id="KW-1185">Reference proteome</keyword>
<evidence type="ECO:0000313" key="1">
    <source>
        <dbReference type="EMBL" id="GIX85527.1"/>
    </source>
</evidence>